<protein>
    <submittedName>
        <fullName evidence="1">Esterase family protein</fullName>
    </submittedName>
</protein>
<keyword evidence="2" id="KW-1185">Reference proteome</keyword>
<accession>A0ABS3EW09</accession>
<dbReference type="PANTHER" id="PTHR48098:SF1">
    <property type="entry name" value="DIACYLGLYCEROL ACYLTRANSFERASE_MYCOLYLTRANSFERASE AG85A"/>
    <property type="match status" value="1"/>
</dbReference>
<dbReference type="Gene3D" id="3.40.50.1820">
    <property type="entry name" value="alpha/beta hydrolase"/>
    <property type="match status" value="1"/>
</dbReference>
<proteinExistence type="predicted"/>
<sequence length="292" mass="33661">MQKYSLLLLWLVINSTLFGQSKVMESQVMKSALLKTEVRYSIYLPDGYENSERYYPVVYLLNGYTGDETSWIESGAMQWIVDREIEQGNIQKMVIVMPDGDDRLYMNRSDGTYPYEDMFMKELLPYIQNNYRIRTGKRYTGISGLSMGGAGSLKLALKYDEHFGACAAYSSAIFTEESVTASDQEAMDGYISKAMPDMVGTKGKKRLGESYREYDVIQLVKNKDPERLKTVKIYFDCGDDDFLTLGNAQLHKELVVRQIPHEYRVRDGAHTWPFWRESLPVGLKFISDSFWK</sequence>
<evidence type="ECO:0000313" key="1">
    <source>
        <dbReference type="EMBL" id="MBO0330426.1"/>
    </source>
</evidence>
<dbReference type="EMBL" id="JAFLND010000002">
    <property type="protein sequence ID" value="MBO0330426.1"/>
    <property type="molecule type" value="Genomic_DNA"/>
</dbReference>
<reference evidence="1 2" key="1">
    <citation type="submission" date="2021-03" db="EMBL/GenBank/DDBJ databases">
        <title>Muricauda sp. CAU 1631 isolated from Incheon.</title>
        <authorList>
            <person name="Kim W."/>
        </authorList>
    </citation>
    <scope>NUCLEOTIDE SEQUENCE [LARGE SCALE GENOMIC DNA]</scope>
    <source>
        <strain evidence="1 2">CAU 1631</strain>
    </source>
</reference>
<dbReference type="Pfam" id="PF00756">
    <property type="entry name" value="Esterase"/>
    <property type="match status" value="1"/>
</dbReference>
<dbReference type="PANTHER" id="PTHR48098">
    <property type="entry name" value="ENTEROCHELIN ESTERASE-RELATED"/>
    <property type="match status" value="1"/>
</dbReference>
<comment type="caution">
    <text evidence="1">The sequence shown here is derived from an EMBL/GenBank/DDBJ whole genome shotgun (WGS) entry which is preliminary data.</text>
</comment>
<gene>
    <name evidence="1" type="ORF">J0X13_07680</name>
</gene>
<dbReference type="RefSeq" id="WP_207070883.1">
    <property type="nucleotide sequence ID" value="NZ_JAFLND010000002.1"/>
</dbReference>
<organism evidence="1 2">
    <name type="scientific">[Muricauda] lutisoli</name>
    <dbReference type="NCBI Taxonomy" id="2816035"/>
    <lineage>
        <taxon>Bacteria</taxon>
        <taxon>Pseudomonadati</taxon>
        <taxon>Bacteroidota</taxon>
        <taxon>Flavobacteriia</taxon>
        <taxon>Flavobacteriales</taxon>
        <taxon>Flavobacteriaceae</taxon>
        <taxon>Allomuricauda</taxon>
    </lineage>
</organism>
<dbReference type="InterPro" id="IPR050583">
    <property type="entry name" value="Mycobacterial_A85_antigen"/>
</dbReference>
<dbReference type="SUPFAM" id="SSF53474">
    <property type="entry name" value="alpha/beta-Hydrolases"/>
    <property type="match status" value="1"/>
</dbReference>
<evidence type="ECO:0000313" key="2">
    <source>
        <dbReference type="Proteomes" id="UP000664163"/>
    </source>
</evidence>
<dbReference type="InterPro" id="IPR000801">
    <property type="entry name" value="Esterase-like"/>
</dbReference>
<name>A0ABS3EW09_9FLAO</name>
<dbReference type="Proteomes" id="UP000664163">
    <property type="component" value="Unassembled WGS sequence"/>
</dbReference>
<dbReference type="InterPro" id="IPR029058">
    <property type="entry name" value="AB_hydrolase_fold"/>
</dbReference>